<feature type="non-terminal residue" evidence="1">
    <location>
        <position position="1"/>
    </location>
</feature>
<reference evidence="1" key="1">
    <citation type="journal article" date="2015" name="Nature">
        <title>Complex archaea that bridge the gap between prokaryotes and eukaryotes.</title>
        <authorList>
            <person name="Spang A."/>
            <person name="Saw J.H."/>
            <person name="Jorgensen S.L."/>
            <person name="Zaremba-Niedzwiedzka K."/>
            <person name="Martijn J."/>
            <person name="Lind A.E."/>
            <person name="van Eijk R."/>
            <person name="Schleper C."/>
            <person name="Guy L."/>
            <person name="Ettema T.J."/>
        </authorList>
    </citation>
    <scope>NUCLEOTIDE SEQUENCE</scope>
</reference>
<dbReference type="AlphaFoldDB" id="A0A0F9HK37"/>
<gene>
    <name evidence="1" type="ORF">LCGC14_2054080</name>
</gene>
<name>A0A0F9HK37_9ZZZZ</name>
<comment type="caution">
    <text evidence="1">The sequence shown here is derived from an EMBL/GenBank/DDBJ whole genome shotgun (WGS) entry which is preliminary data.</text>
</comment>
<organism evidence="1">
    <name type="scientific">marine sediment metagenome</name>
    <dbReference type="NCBI Taxonomy" id="412755"/>
    <lineage>
        <taxon>unclassified sequences</taxon>
        <taxon>metagenomes</taxon>
        <taxon>ecological metagenomes</taxon>
    </lineage>
</organism>
<sequence>VKIDEEFYEPEVLGGDTVIVQTDYFFENPYRYLIRYNNPNDGRDLLLLAADHGLDYTDHLKLIKYTKNT</sequence>
<dbReference type="EMBL" id="LAZR01024327">
    <property type="protein sequence ID" value="KKL75517.1"/>
    <property type="molecule type" value="Genomic_DNA"/>
</dbReference>
<proteinExistence type="predicted"/>
<accession>A0A0F9HK37</accession>
<evidence type="ECO:0000313" key="1">
    <source>
        <dbReference type="EMBL" id="KKL75517.1"/>
    </source>
</evidence>
<protein>
    <submittedName>
        <fullName evidence="1">Uncharacterized protein</fullName>
    </submittedName>
</protein>